<evidence type="ECO:0000256" key="3">
    <source>
        <dbReference type="ARBA" id="ARBA00022723"/>
    </source>
</evidence>
<evidence type="ECO:0000256" key="7">
    <source>
        <dbReference type="ARBA" id="ARBA00023049"/>
    </source>
</evidence>
<dbReference type="PROSITE" id="PS51670">
    <property type="entry name" value="SHKT"/>
    <property type="match status" value="3"/>
</dbReference>
<evidence type="ECO:0000256" key="6">
    <source>
        <dbReference type="ARBA" id="ARBA00022833"/>
    </source>
</evidence>
<dbReference type="Gene3D" id="1.10.10.1940">
    <property type="match status" value="1"/>
</dbReference>
<dbReference type="EC" id="3.4.24.-" evidence="13"/>
<dbReference type="AlphaFoldDB" id="A0AA88I919"/>
<comment type="caution">
    <text evidence="16">The sequence shown here is derived from an EMBL/GenBank/DDBJ whole genome shotgun (WGS) entry which is preliminary data.</text>
</comment>
<evidence type="ECO:0000256" key="11">
    <source>
        <dbReference type="PROSITE-ProRule" id="PRU01005"/>
    </source>
</evidence>
<gene>
    <name evidence="16" type="ORF">QYM36_004284</name>
</gene>
<dbReference type="PANTHER" id="PTHR10127:SF780">
    <property type="entry name" value="METALLOENDOPEPTIDASE"/>
    <property type="match status" value="1"/>
</dbReference>
<dbReference type="PRINTS" id="PR00480">
    <property type="entry name" value="ASTACIN"/>
</dbReference>
<evidence type="ECO:0000256" key="9">
    <source>
        <dbReference type="ARBA" id="ARBA00023157"/>
    </source>
</evidence>
<keyword evidence="10" id="KW-0325">Glycoprotein</keyword>
<dbReference type="Proteomes" id="UP001187531">
    <property type="component" value="Unassembled WGS sequence"/>
</dbReference>
<dbReference type="SMART" id="SM00254">
    <property type="entry name" value="ShKT"/>
    <property type="match status" value="3"/>
</dbReference>
<dbReference type="FunFam" id="3.40.390.10:FF:000015">
    <property type="entry name" value="Meprin A subunit"/>
    <property type="match status" value="1"/>
</dbReference>
<dbReference type="Gene3D" id="3.40.390.10">
    <property type="entry name" value="Collagenase (Catalytic Domain)"/>
    <property type="match status" value="1"/>
</dbReference>
<feature type="domain" description="Peptidase M12A" evidence="15">
    <location>
        <begin position="108"/>
        <end position="301"/>
    </location>
</feature>
<name>A0AA88I919_ARTSF</name>
<accession>A0AA88I919</accession>
<comment type="cofactor">
    <cofactor evidence="12 13">
        <name>Zn(2+)</name>
        <dbReference type="ChEBI" id="CHEBI:29105"/>
    </cofactor>
    <text evidence="12 13">Binds 1 zinc ion per subunit.</text>
</comment>
<dbReference type="Pfam" id="PF01549">
    <property type="entry name" value="ShK"/>
    <property type="match status" value="3"/>
</dbReference>
<organism evidence="16 17">
    <name type="scientific">Artemia franciscana</name>
    <name type="common">Brine shrimp</name>
    <name type="synonym">Artemia sanfranciscana</name>
    <dbReference type="NCBI Taxonomy" id="6661"/>
    <lineage>
        <taxon>Eukaryota</taxon>
        <taxon>Metazoa</taxon>
        <taxon>Ecdysozoa</taxon>
        <taxon>Arthropoda</taxon>
        <taxon>Crustacea</taxon>
        <taxon>Branchiopoda</taxon>
        <taxon>Anostraca</taxon>
        <taxon>Artemiidae</taxon>
        <taxon>Artemia</taxon>
    </lineage>
</organism>
<dbReference type="PANTHER" id="PTHR10127">
    <property type="entry name" value="DISCOIDIN, CUB, EGF, LAMININ , AND ZINC METALLOPROTEASE DOMAIN CONTAINING"/>
    <property type="match status" value="1"/>
</dbReference>
<evidence type="ECO:0000256" key="8">
    <source>
        <dbReference type="ARBA" id="ARBA00023145"/>
    </source>
</evidence>
<evidence type="ECO:0000256" key="13">
    <source>
        <dbReference type="RuleBase" id="RU361183"/>
    </source>
</evidence>
<dbReference type="EMBL" id="JAVRJZ010000007">
    <property type="protein sequence ID" value="KAK2720346.1"/>
    <property type="molecule type" value="Genomic_DNA"/>
</dbReference>
<feature type="disulfide bond" evidence="11">
    <location>
        <begin position="414"/>
        <end position="448"/>
    </location>
</feature>
<evidence type="ECO:0000256" key="1">
    <source>
        <dbReference type="ARBA" id="ARBA00002657"/>
    </source>
</evidence>
<feature type="active site" evidence="12">
    <location>
        <position position="199"/>
    </location>
</feature>
<evidence type="ECO:0000313" key="17">
    <source>
        <dbReference type="Proteomes" id="UP001187531"/>
    </source>
</evidence>
<dbReference type="InterPro" id="IPR006026">
    <property type="entry name" value="Peptidase_Metallo"/>
</dbReference>
<feature type="domain" description="ShKT" evidence="14">
    <location>
        <begin position="414"/>
        <end position="448"/>
    </location>
</feature>
<evidence type="ECO:0000256" key="2">
    <source>
        <dbReference type="ARBA" id="ARBA00022670"/>
    </source>
</evidence>
<dbReference type="Pfam" id="PF01400">
    <property type="entry name" value="Astacin"/>
    <property type="match status" value="1"/>
</dbReference>
<dbReference type="InterPro" id="IPR034035">
    <property type="entry name" value="Astacin-like_dom"/>
</dbReference>
<keyword evidence="5 12" id="KW-0378">Hydrolase</keyword>
<evidence type="ECO:0000313" key="16">
    <source>
        <dbReference type="EMBL" id="KAK2720346.1"/>
    </source>
</evidence>
<evidence type="ECO:0000259" key="15">
    <source>
        <dbReference type="PROSITE" id="PS51864"/>
    </source>
</evidence>
<dbReference type="InterPro" id="IPR001506">
    <property type="entry name" value="Peptidase_M12A"/>
</dbReference>
<keyword evidence="2 12" id="KW-0645">Protease</keyword>
<feature type="domain" description="ShKT" evidence="14">
    <location>
        <begin position="369"/>
        <end position="403"/>
    </location>
</feature>
<keyword evidence="6 12" id="KW-0862">Zinc</keyword>
<dbReference type="GO" id="GO:0004222">
    <property type="term" value="F:metalloendopeptidase activity"/>
    <property type="evidence" value="ECO:0007669"/>
    <property type="project" value="UniProtKB-UniRule"/>
</dbReference>
<evidence type="ECO:0000256" key="12">
    <source>
        <dbReference type="PROSITE-ProRule" id="PRU01211"/>
    </source>
</evidence>
<dbReference type="InterPro" id="IPR003582">
    <property type="entry name" value="ShKT_dom"/>
</dbReference>
<comment type="caution">
    <text evidence="11">Lacks conserved residue(s) required for the propagation of feature annotation.</text>
</comment>
<feature type="chain" id="PRO_5041518298" description="Metalloendopeptidase" evidence="13">
    <location>
        <begin position="17"/>
        <end position="448"/>
    </location>
</feature>
<evidence type="ECO:0000256" key="4">
    <source>
        <dbReference type="ARBA" id="ARBA00022729"/>
    </source>
</evidence>
<feature type="domain" description="ShKT" evidence="14">
    <location>
        <begin position="331"/>
        <end position="365"/>
    </location>
</feature>
<feature type="binding site" evidence="12">
    <location>
        <position position="208"/>
    </location>
    <ligand>
        <name>Zn(2+)</name>
        <dbReference type="ChEBI" id="CHEBI:29105"/>
        <note>catalytic</note>
    </ligand>
</feature>
<feature type="signal peptide" evidence="13">
    <location>
        <begin position="1"/>
        <end position="16"/>
    </location>
</feature>
<keyword evidence="3 12" id="KW-0479">Metal-binding</keyword>
<keyword evidence="8" id="KW-0865">Zymogen</keyword>
<feature type="binding site" evidence="12">
    <location>
        <position position="202"/>
    </location>
    <ligand>
        <name>Zn(2+)</name>
        <dbReference type="ChEBI" id="CHEBI:29105"/>
        <note>catalytic</note>
    </ligand>
</feature>
<dbReference type="SUPFAM" id="SSF55486">
    <property type="entry name" value="Metalloproteases ('zincins'), catalytic domain"/>
    <property type="match status" value="1"/>
</dbReference>
<dbReference type="GO" id="GO:0006508">
    <property type="term" value="P:proteolysis"/>
    <property type="evidence" value="ECO:0007669"/>
    <property type="project" value="UniProtKB-KW"/>
</dbReference>
<keyword evidence="7 12" id="KW-0482">Metalloprotease</keyword>
<evidence type="ECO:0000259" key="14">
    <source>
        <dbReference type="PROSITE" id="PS51670"/>
    </source>
</evidence>
<keyword evidence="9 11" id="KW-1015">Disulfide bond</keyword>
<feature type="disulfide bond" evidence="11">
    <location>
        <begin position="331"/>
        <end position="365"/>
    </location>
</feature>
<dbReference type="GO" id="GO:0008270">
    <property type="term" value="F:zinc ion binding"/>
    <property type="evidence" value="ECO:0007669"/>
    <property type="project" value="UniProtKB-UniRule"/>
</dbReference>
<evidence type="ECO:0000256" key="5">
    <source>
        <dbReference type="ARBA" id="ARBA00022801"/>
    </source>
</evidence>
<dbReference type="SMART" id="SM00235">
    <property type="entry name" value="ZnMc"/>
    <property type="match status" value="1"/>
</dbReference>
<dbReference type="CDD" id="cd04280">
    <property type="entry name" value="ZnMc_astacin_like"/>
    <property type="match status" value="1"/>
</dbReference>
<keyword evidence="4 13" id="KW-0732">Signal</keyword>
<evidence type="ECO:0000256" key="10">
    <source>
        <dbReference type="ARBA" id="ARBA00023180"/>
    </source>
</evidence>
<proteinExistence type="predicted"/>
<sequence length="448" mass="50841">MYSYLLLLCAFGSVFGNSDPFPFKDAQVLDANDSWENLANIDLGNPEPELHMPGEPINPDDFLRAEQLDFEVPVRDSLNSDPIEMAGLFEGDIAGVDKNDLQKSLMKNAIRDTRLRWEGGKIPYVISSSFTQYERSVIARAFREYQNKTCIRFVPRRNERDYINIYQGSGCSSMVGRTKGSQPVSLGNGCLYVGIVIHELMHAAGFWHEQSRADRDKYITIIWNNIQSGMDYNFRKYSLDKIQYLDENYDTGSIMHYDAYAFARDRSKPTIVPKKDTEKLGQRNGFSKIDLLKLNKLYKCSDFTGVTEKPKPKPTTTTAAPEVTTELPGECIDTNKYCSYWASAGECDKNSAWMSVNCRKSCNECDKECTDVNVYCERWAQRGECSRNPAYMDIYCPKSCEACKNKGGPGNEACEDNNRYCTAWAERGQCDVNPEYMLSYCSKACKAC</sequence>
<feature type="binding site" evidence="12">
    <location>
        <position position="198"/>
    </location>
    <ligand>
        <name>Zn(2+)</name>
        <dbReference type="ChEBI" id="CHEBI:29105"/>
        <note>catalytic</note>
    </ligand>
</feature>
<reference evidence="16" key="1">
    <citation type="submission" date="2023-07" db="EMBL/GenBank/DDBJ databases">
        <title>Chromosome-level genome assembly of Artemia franciscana.</title>
        <authorList>
            <person name="Jo E."/>
        </authorList>
    </citation>
    <scope>NUCLEOTIDE SEQUENCE</scope>
    <source>
        <tissue evidence="16">Whole body</tissue>
    </source>
</reference>
<keyword evidence="17" id="KW-1185">Reference proteome</keyword>
<dbReference type="InterPro" id="IPR024079">
    <property type="entry name" value="MetalloPept_cat_dom_sf"/>
</dbReference>
<feature type="disulfide bond" evidence="11">
    <location>
        <begin position="369"/>
        <end position="403"/>
    </location>
</feature>
<protein>
    <recommendedName>
        <fullName evidence="13">Metalloendopeptidase</fullName>
        <ecNumber evidence="13">3.4.24.-</ecNumber>
    </recommendedName>
</protein>
<dbReference type="PROSITE" id="PS51864">
    <property type="entry name" value="ASTACIN"/>
    <property type="match status" value="1"/>
</dbReference>
<comment type="function">
    <text evidence="1">Metalloprotease.</text>
</comment>